<dbReference type="GO" id="GO:0039615">
    <property type="term" value="C:T=1 icosahedral viral capsid"/>
    <property type="evidence" value="ECO:0007669"/>
    <property type="project" value="UniProtKB-UniRule"/>
</dbReference>
<feature type="compositionally biased region" description="Low complexity" evidence="8">
    <location>
        <begin position="736"/>
        <end position="765"/>
    </location>
</feature>
<comment type="similarity">
    <text evidence="2 7">Belongs to the anelloviridae capsid protein family.</text>
</comment>
<dbReference type="EMBL" id="AB037926">
    <property type="protein sequence ID" value="BAB18902.1"/>
    <property type="molecule type" value="Genomic_DNA"/>
</dbReference>
<feature type="domain" description="DUF755" evidence="9">
    <location>
        <begin position="648"/>
        <end position="746"/>
    </location>
</feature>
<dbReference type="GeneID" id="9086613"/>
<evidence type="ECO:0000256" key="8">
    <source>
        <dbReference type="SAM" id="MobiDB-lite"/>
    </source>
</evidence>
<dbReference type="Proteomes" id="UP000148310">
    <property type="component" value="Segment"/>
</dbReference>
<name>Q9DUH8_9VIRU</name>
<evidence type="ECO:0000256" key="7">
    <source>
        <dbReference type="RuleBase" id="RU361230"/>
    </source>
</evidence>
<evidence type="ECO:0000256" key="4">
    <source>
        <dbReference type="ARBA" id="ARBA00022431"/>
    </source>
</evidence>
<keyword evidence="11" id="KW-1185">Reference proteome</keyword>
<reference evidence="10 11" key="1">
    <citation type="journal article" date="2000" name="Virology">
        <title>Full-length nucleotide sequence of a simian TT virus isolate obtained from a chimpanzee: evidence for a new TT virus-like species.</title>
        <authorList>
            <person name="Inami T."/>
            <person name="Obara T."/>
            <person name="Moriyama M."/>
            <person name="Arakawa Y."/>
            <person name="Abe K."/>
        </authorList>
    </citation>
    <scope>NUCLEOTIDE SEQUENCE [LARGE SCALE GENOMIC DNA]</scope>
    <source>
        <strain evidence="10">S-TTV CH65-1</strain>
    </source>
</reference>
<dbReference type="Pfam" id="PF05501">
    <property type="entry name" value="DUF755"/>
    <property type="match status" value="1"/>
</dbReference>
<feature type="region of interest" description="Disordered" evidence="8">
    <location>
        <begin position="697"/>
        <end position="765"/>
    </location>
</feature>
<evidence type="ECO:0000256" key="3">
    <source>
        <dbReference type="ARBA" id="ARBA00018091"/>
    </source>
</evidence>
<evidence type="ECO:0000256" key="6">
    <source>
        <dbReference type="ARBA" id="ARBA00022844"/>
    </source>
</evidence>
<feature type="region of interest" description="Disordered" evidence="8">
    <location>
        <begin position="624"/>
        <end position="658"/>
    </location>
</feature>
<dbReference type="RefSeq" id="YP_003587855.1">
    <property type="nucleotide sequence ID" value="NC_014077.1"/>
</dbReference>
<keyword evidence="4 7" id="KW-1140">T=1 icosahedral capsid protein</keyword>
<dbReference type="OrthoDB" id="3295at10239"/>
<feature type="compositionally biased region" description="Basic residues" evidence="8">
    <location>
        <begin position="713"/>
        <end position="732"/>
    </location>
</feature>
<evidence type="ECO:0000256" key="5">
    <source>
        <dbReference type="ARBA" id="ARBA00022561"/>
    </source>
</evidence>
<dbReference type="Pfam" id="PF02956">
    <property type="entry name" value="TT_ORF1"/>
    <property type="match status" value="1"/>
</dbReference>
<evidence type="ECO:0000313" key="10">
    <source>
        <dbReference type="EMBL" id="BAB18902.1"/>
    </source>
</evidence>
<keyword evidence="5 7" id="KW-0167">Capsid protein</keyword>
<protein>
    <recommendedName>
        <fullName evidence="3 7">Capsid protein</fullName>
    </recommendedName>
</protein>
<evidence type="ECO:0000313" key="11">
    <source>
        <dbReference type="Proteomes" id="UP000148310"/>
    </source>
</evidence>
<accession>Q9DUH8</accession>
<comment type="subcellular location">
    <subcellularLocation>
        <location evidence="1 7">Virion</location>
    </subcellularLocation>
</comment>
<keyword evidence="6 7" id="KW-0946">Virion</keyword>
<evidence type="ECO:0000256" key="1">
    <source>
        <dbReference type="ARBA" id="ARBA00004328"/>
    </source>
</evidence>
<dbReference type="InterPro" id="IPR008474">
    <property type="entry name" value="DUF755"/>
</dbReference>
<feature type="compositionally biased region" description="Basic and acidic residues" evidence="8">
    <location>
        <begin position="697"/>
        <end position="712"/>
    </location>
</feature>
<dbReference type="InterPro" id="IPR004219">
    <property type="entry name" value="TTvirus_Unk"/>
</dbReference>
<evidence type="ECO:0000256" key="2">
    <source>
        <dbReference type="ARBA" id="ARBA00006131"/>
    </source>
</evidence>
<sequence>MPWGWWRRWRRRPRRWRRWRRWGRRRTRWGLRTRRARAAVRRRRRGRVRRRARGGRRYHYRRRFRRRRARRRKKIVLTQWNPQTVRKCLIRGMFPILWCGSGAAGKNYALHMDDYTPSGGFGGSFSLTTFNLRALYDEHMKGRNRWSHTNEDLELALYFGCRFTFYRHPTTDFIVTFSNTPPMMSNQYTAPLAHPGMLMRSKYKLLLPSFKTRPGGKKTVSVRIRPPKLFNHKWYAQSDLCDVNLVQFTVTAADFMHPFGSPLTETPCVTFQVLGDLYNKCLNIDLPKVDTVKNASSPHTKIQVKLTDNSGNPTNKEAVKTLYEQLFSYGQYWQTFITDFMTANPPKYDNGNNKKLFNDNDYNTFKTTFLTKKDSGYLFASYNPAQVAENIKNIRDQNFALTTGKNDVFGDSKAQYHNATHLLDYKLGIYSPVFLHPGRSNIQMWTAYRDIVYNPFLDKGEGNKVWYQYHTKTDNKYDPTKCRYMVEDLPLWSLLHGYADYIISQIKYGDPLVEGKVLIRCPYTRPALYNKQSPDEGYVVYNTYFGMGKWVDGSGYIPIPERARWMVMLKYQLDVFHDLVVCGPWAYRDDEKSVQMPCKYKFRFKWGGTTLRSQVIRNPCSGGDVAPAYPHRRPRDEQVVDPRVVGPQWSSTPGTRDEDCLARKLSDECSRSRTLAKSLLQAQKDLSCLCQQRSPKEEKETLLRQRRRDSPRGRKRRAARRRTPPRKSKKRRDTSSSESSQNSDSSGGSWSSWRSSSPKPSRAYT</sequence>
<comment type="function">
    <text evidence="7">Self-assembles to form an icosahedral capsid.</text>
</comment>
<evidence type="ECO:0000259" key="9">
    <source>
        <dbReference type="Pfam" id="PF05501"/>
    </source>
</evidence>
<dbReference type="KEGG" id="vg:9086613"/>
<organism evidence="10 11">
    <name type="scientific">Torque teno virus 14</name>
    <dbReference type="NCBI Taxonomy" id="687353"/>
    <lineage>
        <taxon>Viruses</taxon>
        <taxon>Monodnaviria</taxon>
        <taxon>Shotokuvirae</taxon>
        <taxon>Commensaviricota</taxon>
        <taxon>Cardeaviricetes</taxon>
        <taxon>Sanitavirales</taxon>
        <taxon>Anelloviridae</taxon>
        <taxon>Alphatorquevirus</taxon>
        <taxon>Alphatorquevirus homin14</taxon>
    </lineage>
</organism>
<proteinExistence type="inferred from homology"/>